<dbReference type="AlphaFoldDB" id="A0A5E6MQS1"/>
<gene>
    <name evidence="1" type="ORF">MAMC_01958</name>
</gene>
<dbReference type="OrthoDB" id="195286at2"/>
<dbReference type="Proteomes" id="UP000381693">
    <property type="component" value="Unassembled WGS sequence"/>
</dbReference>
<organism evidence="1 2">
    <name type="scientific">Methylacidimicrobium cyclopophantes</name>
    <dbReference type="NCBI Taxonomy" id="1041766"/>
    <lineage>
        <taxon>Bacteria</taxon>
        <taxon>Pseudomonadati</taxon>
        <taxon>Verrucomicrobiota</taxon>
        <taxon>Methylacidimicrobium</taxon>
    </lineage>
</organism>
<comment type="caution">
    <text evidence="1">The sequence shown here is derived from an EMBL/GenBank/DDBJ whole genome shotgun (WGS) entry which is preliminary data.</text>
</comment>
<protein>
    <submittedName>
        <fullName evidence="1">Uncharacterized protein</fullName>
    </submittedName>
</protein>
<dbReference type="EMBL" id="CABFUZ020000218">
    <property type="protein sequence ID" value="VVM08066.1"/>
    <property type="molecule type" value="Genomic_DNA"/>
</dbReference>
<reference evidence="1" key="1">
    <citation type="submission" date="2019-09" db="EMBL/GenBank/DDBJ databases">
        <authorList>
            <person name="Cremers G."/>
        </authorList>
    </citation>
    <scope>NUCLEOTIDE SEQUENCE [LARGE SCALE GENOMIC DNA]</scope>
    <source>
        <strain evidence="1">3B</strain>
    </source>
</reference>
<name>A0A5E6MQS1_9BACT</name>
<proteinExistence type="predicted"/>
<sequence length="116" mass="13086">MRRFPRLLARPTEHGEVERGLASLSFLLDETAAHYVARLQREIRQLTLAVRALERSEGQEGKKSRKLLAKAAAKLQSLPIAPEKGRRKDLRKIDRLIGELEGLLEETSRENGDSSS</sequence>
<dbReference type="RefSeq" id="WP_142525869.1">
    <property type="nucleotide sequence ID" value="NZ_CABFUZ020000218.1"/>
</dbReference>
<accession>A0A5E6MQS1</accession>
<evidence type="ECO:0000313" key="1">
    <source>
        <dbReference type="EMBL" id="VVM08066.1"/>
    </source>
</evidence>
<keyword evidence="2" id="KW-1185">Reference proteome</keyword>
<evidence type="ECO:0000313" key="2">
    <source>
        <dbReference type="Proteomes" id="UP000381693"/>
    </source>
</evidence>